<reference evidence="3 4" key="1">
    <citation type="journal article" date="2020" name="Nat. Food">
        <title>A phased Vanilla planifolia genome enables genetic improvement of flavour and production.</title>
        <authorList>
            <person name="Hasing T."/>
            <person name="Tang H."/>
            <person name="Brym M."/>
            <person name="Khazi F."/>
            <person name="Huang T."/>
            <person name="Chambers A.H."/>
        </authorList>
    </citation>
    <scope>NUCLEOTIDE SEQUENCE [LARGE SCALE GENOMIC DNA]</scope>
    <source>
        <tissue evidence="3">Leaf</tissue>
    </source>
</reference>
<dbReference type="AlphaFoldDB" id="A0A835S312"/>
<feature type="compositionally biased region" description="Polar residues" evidence="2">
    <location>
        <begin position="147"/>
        <end position="161"/>
    </location>
</feature>
<evidence type="ECO:0000313" key="4">
    <source>
        <dbReference type="Proteomes" id="UP000639772"/>
    </source>
</evidence>
<comment type="similarity">
    <text evidence="1">Belongs to the DP1 family.</text>
</comment>
<gene>
    <name evidence="3" type="ORF">HPP92_003133</name>
</gene>
<accession>A0A835S312</accession>
<evidence type="ECO:0000256" key="2">
    <source>
        <dbReference type="SAM" id="MobiDB-lite"/>
    </source>
</evidence>
<comment type="subcellular location">
    <subcellularLocation>
        <location evidence="1">Membrane</location>
        <topology evidence="1">Multi-pass membrane protein</topology>
    </subcellularLocation>
</comment>
<dbReference type="OrthoDB" id="434647at2759"/>
<protein>
    <recommendedName>
        <fullName evidence="1">HVA22-like protein</fullName>
    </recommendedName>
</protein>
<dbReference type="Pfam" id="PF03134">
    <property type="entry name" value="TB2_DP1_HVA22"/>
    <property type="match status" value="1"/>
</dbReference>
<feature type="region of interest" description="Disordered" evidence="2">
    <location>
        <begin position="147"/>
        <end position="171"/>
    </location>
</feature>
<organism evidence="3 4">
    <name type="scientific">Vanilla planifolia</name>
    <name type="common">Vanilla</name>
    <dbReference type="NCBI Taxonomy" id="51239"/>
    <lineage>
        <taxon>Eukaryota</taxon>
        <taxon>Viridiplantae</taxon>
        <taxon>Streptophyta</taxon>
        <taxon>Embryophyta</taxon>
        <taxon>Tracheophyta</taxon>
        <taxon>Spermatophyta</taxon>
        <taxon>Magnoliopsida</taxon>
        <taxon>Liliopsida</taxon>
        <taxon>Asparagales</taxon>
        <taxon>Orchidaceae</taxon>
        <taxon>Vanilloideae</taxon>
        <taxon>Vanilleae</taxon>
        <taxon>Vanilla</taxon>
    </lineage>
</organism>
<dbReference type="Proteomes" id="UP000639772">
    <property type="component" value="Chromosome 1"/>
</dbReference>
<dbReference type="PANTHER" id="PTHR12300:SF117">
    <property type="entry name" value="LP05237P-RELATED"/>
    <property type="match status" value="1"/>
</dbReference>
<dbReference type="GO" id="GO:0016020">
    <property type="term" value="C:membrane"/>
    <property type="evidence" value="ECO:0007669"/>
    <property type="project" value="UniProtKB-SubCell"/>
</dbReference>
<dbReference type="InterPro" id="IPR004345">
    <property type="entry name" value="TB2_DP1_HVA22"/>
</dbReference>
<evidence type="ECO:0000256" key="1">
    <source>
        <dbReference type="RuleBase" id="RU362006"/>
    </source>
</evidence>
<name>A0A835S312_VANPL</name>
<dbReference type="EMBL" id="JADCNM010000001">
    <property type="protein sequence ID" value="KAG0503061.1"/>
    <property type="molecule type" value="Genomic_DNA"/>
</dbReference>
<proteinExistence type="inferred from homology"/>
<sequence length="298" mass="33737">MIGSFVFRILALVLGYAYPAYECFKIVELNRPDIEQLNFWCQYWILVAVLTVLERIGDTFISWLPMYNEAKVAFFVYLWYPKTRGATYVYETFFSPYVSSHETEIDHILLELKTRAGDFVILYWKKAASYVQSRTFEILQYVASQAPSQESRRQPTQQQAQPEDPGHQTPLVTMTQDSKIAAIPSSSQTNCTPAISTTKANQEPAKIEVLLQSQLPTKQSRLPIVTPSLLFHLHHPQEEVDQVDVGAVITAATGKNSASLSESHFEEGVRITRARLRKRNADFGPSSLGSNYHLLDVA</sequence>
<evidence type="ECO:0000313" key="3">
    <source>
        <dbReference type="EMBL" id="KAG0503061.1"/>
    </source>
</evidence>
<dbReference type="PANTHER" id="PTHR12300">
    <property type="entry name" value="HVA22-LIKE PROTEINS"/>
    <property type="match status" value="1"/>
</dbReference>
<comment type="caution">
    <text evidence="3">The sequence shown here is derived from an EMBL/GenBank/DDBJ whole genome shotgun (WGS) entry which is preliminary data.</text>
</comment>